<feature type="region of interest" description="Disordered" evidence="1">
    <location>
        <begin position="250"/>
        <end position="276"/>
    </location>
</feature>
<reference evidence="4" key="1">
    <citation type="journal article" date="2010" name="Genome Biol.">
        <title>Genome sequence of the necrotrophic plant pathogen Pythium ultimum reveals original pathogenicity mechanisms and effector repertoire.</title>
        <authorList>
            <person name="Levesque C.A."/>
            <person name="Brouwer H."/>
            <person name="Cano L."/>
            <person name="Hamilton J.P."/>
            <person name="Holt C."/>
            <person name="Huitema E."/>
            <person name="Raffaele S."/>
            <person name="Robideau G.P."/>
            <person name="Thines M."/>
            <person name="Win J."/>
            <person name="Zerillo M.M."/>
            <person name="Beakes G.W."/>
            <person name="Boore J.L."/>
            <person name="Busam D."/>
            <person name="Dumas B."/>
            <person name="Ferriera S."/>
            <person name="Fuerstenberg S.I."/>
            <person name="Gachon C.M."/>
            <person name="Gaulin E."/>
            <person name="Govers F."/>
            <person name="Grenville-Briggs L."/>
            <person name="Horner N."/>
            <person name="Hostetler J."/>
            <person name="Jiang R.H."/>
            <person name="Johnson J."/>
            <person name="Krajaejun T."/>
            <person name="Lin H."/>
            <person name="Meijer H.J."/>
            <person name="Moore B."/>
            <person name="Morris P."/>
            <person name="Phuntmart V."/>
            <person name="Puiu D."/>
            <person name="Shetty J."/>
            <person name="Stajich J.E."/>
            <person name="Tripathy S."/>
            <person name="Wawra S."/>
            <person name="van West P."/>
            <person name="Whitty B.R."/>
            <person name="Coutinho P.M."/>
            <person name="Henrissat B."/>
            <person name="Martin F."/>
            <person name="Thomas P.D."/>
            <person name="Tyler B.M."/>
            <person name="De Vries R.P."/>
            <person name="Kamoun S."/>
            <person name="Yandell M."/>
            <person name="Tisserat N."/>
            <person name="Buell C.R."/>
        </authorList>
    </citation>
    <scope>NUCLEOTIDE SEQUENCE</scope>
    <source>
        <strain evidence="4">DAOM:BR144</strain>
    </source>
</reference>
<feature type="region of interest" description="Disordered" evidence="1">
    <location>
        <begin position="520"/>
        <end position="580"/>
    </location>
</feature>
<feature type="region of interest" description="Disordered" evidence="1">
    <location>
        <begin position="626"/>
        <end position="663"/>
    </location>
</feature>
<evidence type="ECO:0000259" key="2">
    <source>
        <dbReference type="PROSITE" id="PS50106"/>
    </source>
</evidence>
<feature type="compositionally biased region" description="Basic and acidic residues" evidence="1">
    <location>
        <begin position="440"/>
        <end position="456"/>
    </location>
</feature>
<dbReference type="InterPro" id="IPR001478">
    <property type="entry name" value="PDZ"/>
</dbReference>
<dbReference type="eggNOG" id="ENOG502QTZ7">
    <property type="taxonomic scope" value="Eukaryota"/>
</dbReference>
<protein>
    <recommendedName>
        <fullName evidence="2">PDZ domain-containing protein</fullName>
    </recommendedName>
</protein>
<dbReference type="VEuPathDB" id="FungiDB:PYU1_G003093"/>
<dbReference type="SUPFAM" id="SSF50156">
    <property type="entry name" value="PDZ domain-like"/>
    <property type="match status" value="1"/>
</dbReference>
<feature type="region of interest" description="Disordered" evidence="1">
    <location>
        <begin position="113"/>
        <end position="163"/>
    </location>
</feature>
<dbReference type="HOGENOM" id="CLU_278555_0_0_1"/>
<dbReference type="Proteomes" id="UP000019132">
    <property type="component" value="Unassembled WGS sequence"/>
</dbReference>
<feature type="compositionally biased region" description="Polar residues" evidence="1">
    <location>
        <begin position="565"/>
        <end position="575"/>
    </location>
</feature>
<organism evidence="3 4">
    <name type="scientific">Globisporangium ultimum (strain ATCC 200006 / CBS 805.95 / DAOM BR144)</name>
    <name type="common">Pythium ultimum</name>
    <dbReference type="NCBI Taxonomy" id="431595"/>
    <lineage>
        <taxon>Eukaryota</taxon>
        <taxon>Sar</taxon>
        <taxon>Stramenopiles</taxon>
        <taxon>Oomycota</taxon>
        <taxon>Peronosporomycetes</taxon>
        <taxon>Pythiales</taxon>
        <taxon>Pythiaceae</taxon>
        <taxon>Globisporangium</taxon>
    </lineage>
</organism>
<dbReference type="AlphaFoldDB" id="K3WDQ6"/>
<feature type="region of interest" description="Disordered" evidence="1">
    <location>
        <begin position="680"/>
        <end position="756"/>
    </location>
</feature>
<reference evidence="4" key="2">
    <citation type="submission" date="2010-04" db="EMBL/GenBank/DDBJ databases">
        <authorList>
            <person name="Buell R."/>
            <person name="Hamilton J."/>
            <person name="Hostetler J."/>
        </authorList>
    </citation>
    <scope>NUCLEOTIDE SEQUENCE [LARGE SCALE GENOMIC DNA]</scope>
    <source>
        <strain evidence="4">DAOM:BR144</strain>
    </source>
</reference>
<accession>K3WDQ6</accession>
<feature type="compositionally biased region" description="Low complexity" evidence="1">
    <location>
        <begin position="126"/>
        <end position="152"/>
    </location>
</feature>
<evidence type="ECO:0000256" key="1">
    <source>
        <dbReference type="SAM" id="MobiDB-lite"/>
    </source>
</evidence>
<feature type="domain" description="PDZ" evidence="2">
    <location>
        <begin position="20"/>
        <end position="94"/>
    </location>
</feature>
<dbReference type="Pfam" id="PF00595">
    <property type="entry name" value="PDZ"/>
    <property type="match status" value="1"/>
</dbReference>
<dbReference type="OMA" id="VPCVDYI"/>
<feature type="compositionally biased region" description="Basic and acidic residues" evidence="1">
    <location>
        <begin position="314"/>
        <end position="350"/>
    </location>
</feature>
<evidence type="ECO:0000313" key="4">
    <source>
        <dbReference type="Proteomes" id="UP000019132"/>
    </source>
</evidence>
<feature type="compositionally biased region" description="Polar residues" evidence="1">
    <location>
        <begin position="114"/>
        <end position="125"/>
    </location>
</feature>
<dbReference type="InterPro" id="IPR036034">
    <property type="entry name" value="PDZ_sf"/>
</dbReference>
<feature type="compositionally biased region" description="Polar residues" evidence="1">
    <location>
        <begin position="641"/>
        <end position="652"/>
    </location>
</feature>
<name>K3WDQ6_GLOUD</name>
<reference evidence="3" key="3">
    <citation type="submission" date="2015-02" db="UniProtKB">
        <authorList>
            <consortium name="EnsemblProtists"/>
        </authorList>
    </citation>
    <scope>IDENTIFICATION</scope>
    <source>
        <strain evidence="3">DAOM BR144</strain>
    </source>
</reference>
<feature type="compositionally biased region" description="Polar residues" evidence="1">
    <location>
        <begin position="745"/>
        <end position="756"/>
    </location>
</feature>
<feature type="region of interest" description="Disordered" evidence="1">
    <location>
        <begin position="859"/>
        <end position="880"/>
    </location>
</feature>
<sequence>MGGDDPHFDTQDYLINWNAGPFGLVLRPDLGSDMPPCVAQVLQEPSVAKLSGVRAGDMLISVNGKKTTKLGYEKVVKMLYKERLPVVLHFRTPQAKRDANRRRMTGEYDDALLSQRSAASTPSGAQMQPFRRQQMPRSQDFDTRSITSTSTRAAPRMDAGDDRKTRKQYSAVWERGDLGISFRAYSSRVNVPCVDYIGNRGEGRGMERVCMNDVLIAINGEKTKALGVERVLRWLLVIEKPVVLRFHSSSNRIPQGQSNSIESYQPEYEPPRTASEAPRRLQVLYEPLPVSAASLQHEDQRRQTNQSVNSYRLDSPDRGNTRERRYTNNALPRDDQIVLQEQRRPQDKQRRYTNTKTPPPEFGQRVDEMRPGLRRHQSYDQASARRYSNGSQMSAFVPPMQQRRDERPERQSPVMQYASSSDRILYEAEQLQKKSQGSPHHQEKEEPPRDPELERPRQHLDSVATRELSFDEALRIVVRSSGKPITECVFGGVPILTIREGSVQAKLMLIFAKACLAKESDAPGGAPSVVARQRTESSASSASAVSLDVRPTVSAGDFTRDYPPQQESQRYTTGNPLGRHRSSQFLTYKFAQEYDDKRSRALSSDAVYTQPSTSQQLHGFVPYIAPSIKPEVPSPAPAPAQSRTPTTPNNRDATTPASSSTSSDFISLKDFVVQGDGQVADRATTSSANSSSTHVRSVDDGDDDTVSLSQNAEQKESVETKSDGRDSPVNGSDRRGLNKTDISIPPTSDNGNTSDMISLSDLVVDTSNADKQDDNEEKTNNEPAQDLEQEALEEKSSLLHPLIAELYWGLPDLHNIVKDKPVTTLLQKKEMLDEIQEILRSLQMEAQFERHSHLGIGTLPKLPDALDTPTSPPVTSSRGKRCYQCGKTGELADLTVDGGRRELYCQDCWEVFFFSEDRLQEADDAYSPSGTPHGTGRDSSDDEAFKYSFHDSSVSRSDMLNPWRYLNGGSSSIRDSTTTIGSSITDRTDEVWL</sequence>
<feature type="compositionally biased region" description="Low complexity" evidence="1">
    <location>
        <begin position="683"/>
        <end position="693"/>
    </location>
</feature>
<dbReference type="SMART" id="SM00228">
    <property type="entry name" value="PDZ"/>
    <property type="match status" value="1"/>
</dbReference>
<feature type="compositionally biased region" description="Low complexity" evidence="1">
    <location>
        <begin position="653"/>
        <end position="663"/>
    </location>
</feature>
<proteinExistence type="predicted"/>
<feature type="compositionally biased region" description="Polar residues" evidence="1">
    <location>
        <begin position="413"/>
        <end position="422"/>
    </location>
</feature>
<feature type="compositionally biased region" description="Polar residues" evidence="1">
    <location>
        <begin position="250"/>
        <end position="263"/>
    </location>
</feature>
<feature type="compositionally biased region" description="Low complexity" evidence="1">
    <location>
        <begin position="537"/>
        <end position="546"/>
    </location>
</feature>
<dbReference type="Gene3D" id="2.30.42.10">
    <property type="match status" value="1"/>
</dbReference>
<feature type="compositionally biased region" description="Polar residues" evidence="1">
    <location>
        <begin position="303"/>
        <end position="312"/>
    </location>
</feature>
<evidence type="ECO:0000313" key="3">
    <source>
        <dbReference type="EnsemblProtists" id="PYU1_T003097"/>
    </source>
</evidence>
<dbReference type="EMBL" id="GL376603">
    <property type="status" value="NOT_ANNOTATED_CDS"/>
    <property type="molecule type" value="Genomic_DNA"/>
</dbReference>
<keyword evidence="4" id="KW-1185">Reference proteome</keyword>
<dbReference type="EnsemblProtists" id="PYU1_T003097">
    <property type="protein sequence ID" value="PYU1_T003097"/>
    <property type="gene ID" value="PYU1_G003093"/>
</dbReference>
<feature type="compositionally biased region" description="Basic and acidic residues" evidence="1">
    <location>
        <begin position="713"/>
        <end position="738"/>
    </location>
</feature>
<feature type="region of interest" description="Disordered" evidence="1">
    <location>
        <begin position="292"/>
        <end position="456"/>
    </location>
</feature>
<dbReference type="InParanoid" id="K3WDQ6"/>
<feature type="region of interest" description="Disordered" evidence="1">
    <location>
        <begin position="923"/>
        <end position="942"/>
    </location>
</feature>
<dbReference type="PROSITE" id="PS50106">
    <property type="entry name" value="PDZ"/>
    <property type="match status" value="1"/>
</dbReference>